<organism evidence="4 5">
    <name type="scientific">Pseudidiomarina homiensis</name>
    <dbReference type="NCBI Taxonomy" id="364198"/>
    <lineage>
        <taxon>Bacteria</taxon>
        <taxon>Pseudomonadati</taxon>
        <taxon>Pseudomonadota</taxon>
        <taxon>Gammaproteobacteria</taxon>
        <taxon>Alteromonadales</taxon>
        <taxon>Idiomarinaceae</taxon>
        <taxon>Pseudidiomarina</taxon>
    </lineage>
</organism>
<dbReference type="GO" id="GO:0015979">
    <property type="term" value="P:photosynthesis"/>
    <property type="evidence" value="ECO:0007669"/>
    <property type="project" value="UniProtKB-KW"/>
</dbReference>
<dbReference type="OrthoDB" id="9813892at2"/>
<feature type="domain" description="Photosynthesis system II assembly factor Ycf48/Hcf136-like" evidence="3">
    <location>
        <begin position="112"/>
        <end position="167"/>
    </location>
</feature>
<protein>
    <recommendedName>
        <fullName evidence="3">Photosynthesis system II assembly factor Ycf48/Hcf136-like domain-containing protein</fullName>
    </recommendedName>
</protein>
<dbReference type="AlphaFoldDB" id="A0A432Y3S3"/>
<reference evidence="5" key="1">
    <citation type="journal article" date="2018" name="Front. Microbiol.">
        <title>Genome-Based Analysis Reveals the Taxonomy and Diversity of the Family Idiomarinaceae.</title>
        <authorList>
            <person name="Liu Y."/>
            <person name="Lai Q."/>
            <person name="Shao Z."/>
        </authorList>
    </citation>
    <scope>NUCLEOTIDE SEQUENCE [LARGE SCALE GENOMIC DNA]</scope>
    <source>
        <strain evidence="5">PO-M2</strain>
    </source>
</reference>
<dbReference type="SUPFAM" id="SSF110296">
    <property type="entry name" value="Oligoxyloglucan reducing end-specific cellobiohydrolase"/>
    <property type="match status" value="1"/>
</dbReference>
<evidence type="ECO:0000256" key="2">
    <source>
        <dbReference type="ARBA" id="ARBA00023276"/>
    </source>
</evidence>
<evidence type="ECO:0000256" key="1">
    <source>
        <dbReference type="ARBA" id="ARBA00022531"/>
    </source>
</evidence>
<evidence type="ECO:0000313" key="4">
    <source>
        <dbReference type="EMBL" id="RUO55597.1"/>
    </source>
</evidence>
<dbReference type="GO" id="GO:0009523">
    <property type="term" value="C:photosystem II"/>
    <property type="evidence" value="ECO:0007669"/>
    <property type="project" value="UniProtKB-KW"/>
</dbReference>
<dbReference type="PANTHER" id="PTHR47199:SF2">
    <property type="entry name" value="PHOTOSYSTEM II STABILITY_ASSEMBLY FACTOR HCF136, CHLOROPLASTIC"/>
    <property type="match status" value="1"/>
</dbReference>
<dbReference type="Pfam" id="PF14870">
    <property type="entry name" value="PSII_BNR"/>
    <property type="match status" value="2"/>
</dbReference>
<dbReference type="PANTHER" id="PTHR47199">
    <property type="entry name" value="PHOTOSYSTEM II STABILITY/ASSEMBLY FACTOR HCF136, CHLOROPLASTIC"/>
    <property type="match status" value="1"/>
</dbReference>
<name>A0A432Y3S3_9GAMM</name>
<keyword evidence="1" id="KW-0602">Photosynthesis</keyword>
<dbReference type="Gene3D" id="2.130.10.10">
    <property type="entry name" value="YVTN repeat-like/Quinoprotein amine dehydrogenase"/>
    <property type="match status" value="1"/>
</dbReference>
<keyword evidence="2" id="KW-0604">Photosystem II</keyword>
<dbReference type="InterPro" id="IPR028203">
    <property type="entry name" value="PSII_CF48-like_dom"/>
</dbReference>
<evidence type="ECO:0000313" key="5">
    <source>
        <dbReference type="Proteomes" id="UP000287649"/>
    </source>
</evidence>
<sequence>MYGLRKICNSKHNNSKTQKKQEGSMTRAKVCAAAIALSFSAGFSASANVALAAQAEPQQAVEQNTTAGDYDVIYAPAMAADEATRAVLTEITATSDRQVAVGDYGVIVTRASASEEWQQAEVPSSVFLTSIDFANANLGWAVGHHGVILQTTDGGVTWQRQLDGFEYIDLQVEHYEQRVAELEARLDSATEMDPVERDDLEFALDDALFKYDSAQIALEEGPTKPFLDVLALSEQEIFVAGAYGAFLHSTDGGATWQIIDHLVDNLDGFHLNAIQAHGDAVYMVGESGLLYRSLDRGQSWETLDSPYYGSFFGVHIDQQERLWIYGLRGNIFVSEDQGDSFTQLSLEDPVNINNAIDAPDGGLYFVGNAGVVAYLSESGELVERTHDSGAALTDLVINADGSLTLVGQRGILTMPSSALAEKE</sequence>
<comment type="caution">
    <text evidence="4">The sequence shown here is derived from an EMBL/GenBank/DDBJ whole genome shotgun (WGS) entry which is preliminary data.</text>
</comment>
<keyword evidence="5" id="KW-1185">Reference proteome</keyword>
<dbReference type="Proteomes" id="UP000287649">
    <property type="component" value="Unassembled WGS sequence"/>
</dbReference>
<dbReference type="CDD" id="cd15482">
    <property type="entry name" value="Sialidase_non-viral"/>
    <property type="match status" value="1"/>
</dbReference>
<feature type="domain" description="Photosynthesis system II assembly factor Ycf48/Hcf136-like" evidence="3">
    <location>
        <begin position="225"/>
        <end position="303"/>
    </location>
</feature>
<dbReference type="EMBL" id="PIPX01000001">
    <property type="protein sequence ID" value="RUO55597.1"/>
    <property type="molecule type" value="Genomic_DNA"/>
</dbReference>
<evidence type="ECO:0000259" key="3">
    <source>
        <dbReference type="Pfam" id="PF14870"/>
    </source>
</evidence>
<dbReference type="InterPro" id="IPR015943">
    <property type="entry name" value="WD40/YVTN_repeat-like_dom_sf"/>
</dbReference>
<proteinExistence type="predicted"/>
<gene>
    <name evidence="4" type="ORF">CWI70_02085</name>
</gene>
<accession>A0A432Y3S3</accession>